<dbReference type="GO" id="GO:0005634">
    <property type="term" value="C:nucleus"/>
    <property type="evidence" value="ECO:0007669"/>
    <property type="project" value="UniProtKB-SubCell"/>
</dbReference>
<sequence length="82" mass="8829">MVIGLVNLTEVGLSYTGGNVQLKIGEKIIGTGTLSISQSALGWQPDHLEDGISFLWKQISVHGISSATPAKCIYFMLDHQLT</sequence>
<protein>
    <submittedName>
        <fullName evidence="5">Uncharacterized protein</fullName>
    </submittedName>
</protein>
<dbReference type="Proteomes" id="UP000078200">
    <property type="component" value="Unassembled WGS sequence"/>
</dbReference>
<dbReference type="GO" id="GO:0005737">
    <property type="term" value="C:cytoplasm"/>
    <property type="evidence" value="ECO:0007669"/>
    <property type="project" value="UniProtKB-SubCell"/>
</dbReference>
<organism evidence="5 6">
    <name type="scientific">Glossina austeni</name>
    <name type="common">Savannah tsetse fly</name>
    <dbReference type="NCBI Taxonomy" id="7395"/>
    <lineage>
        <taxon>Eukaryota</taxon>
        <taxon>Metazoa</taxon>
        <taxon>Ecdysozoa</taxon>
        <taxon>Arthropoda</taxon>
        <taxon>Hexapoda</taxon>
        <taxon>Insecta</taxon>
        <taxon>Pterygota</taxon>
        <taxon>Neoptera</taxon>
        <taxon>Endopterygota</taxon>
        <taxon>Diptera</taxon>
        <taxon>Brachycera</taxon>
        <taxon>Muscomorpha</taxon>
        <taxon>Hippoboscoidea</taxon>
        <taxon>Glossinidae</taxon>
        <taxon>Glossina</taxon>
    </lineage>
</organism>
<dbReference type="VEuPathDB" id="VectorBase:GAUT018316"/>
<keyword evidence="4" id="KW-0539">Nucleus</keyword>
<comment type="subcellular location">
    <subcellularLocation>
        <location evidence="2">Cytoplasm</location>
    </subcellularLocation>
    <subcellularLocation>
        <location evidence="1">Nucleus</location>
    </subcellularLocation>
</comment>
<evidence type="ECO:0000313" key="5">
    <source>
        <dbReference type="EnsemblMetazoa" id="GAUT018316-PA"/>
    </source>
</evidence>
<dbReference type="STRING" id="7395.A0A1A9UWQ3"/>
<evidence type="ECO:0000256" key="2">
    <source>
        <dbReference type="ARBA" id="ARBA00004496"/>
    </source>
</evidence>
<keyword evidence="3" id="KW-0963">Cytoplasm</keyword>
<dbReference type="InterPro" id="IPR039924">
    <property type="entry name" value="ICln/Lot5/Saf5"/>
</dbReference>
<name>A0A1A9UWQ3_GLOAU</name>
<proteinExistence type="predicted"/>
<evidence type="ECO:0000256" key="4">
    <source>
        <dbReference type="ARBA" id="ARBA00023242"/>
    </source>
</evidence>
<evidence type="ECO:0000256" key="1">
    <source>
        <dbReference type="ARBA" id="ARBA00004123"/>
    </source>
</evidence>
<dbReference type="InterPro" id="IPR011993">
    <property type="entry name" value="PH-like_dom_sf"/>
</dbReference>
<evidence type="ECO:0000256" key="3">
    <source>
        <dbReference type="ARBA" id="ARBA00022490"/>
    </source>
</evidence>
<dbReference type="EnsemblMetazoa" id="GAUT018316-RA">
    <property type="protein sequence ID" value="GAUT018316-PA"/>
    <property type="gene ID" value="GAUT018316"/>
</dbReference>
<accession>A0A1A9UWQ3</accession>
<dbReference type="Gene3D" id="2.30.29.30">
    <property type="entry name" value="Pleckstrin-homology domain (PH domain)/Phosphotyrosine-binding domain (PTB)"/>
    <property type="match status" value="1"/>
</dbReference>
<dbReference type="Pfam" id="PF03517">
    <property type="entry name" value="Voldacs"/>
    <property type="match status" value="1"/>
</dbReference>
<dbReference type="AlphaFoldDB" id="A0A1A9UWQ3"/>
<evidence type="ECO:0000313" key="6">
    <source>
        <dbReference type="Proteomes" id="UP000078200"/>
    </source>
</evidence>
<keyword evidence="6" id="KW-1185">Reference proteome</keyword>
<reference evidence="5" key="1">
    <citation type="submission" date="2020-05" db="UniProtKB">
        <authorList>
            <consortium name="EnsemblMetazoa"/>
        </authorList>
    </citation>
    <scope>IDENTIFICATION</scope>
    <source>
        <strain evidence="5">TTRI</strain>
    </source>
</reference>